<comment type="caution">
    <text evidence="12">The sequence shown here is derived from an EMBL/GenBank/DDBJ whole genome shotgun (WGS) entry which is preliminary data.</text>
</comment>
<evidence type="ECO:0000256" key="1">
    <source>
        <dbReference type="ARBA" id="ARBA00001947"/>
    </source>
</evidence>
<evidence type="ECO:0000256" key="6">
    <source>
        <dbReference type="ARBA" id="ARBA00022723"/>
    </source>
</evidence>
<evidence type="ECO:0000256" key="10">
    <source>
        <dbReference type="SAM" id="MobiDB-lite"/>
    </source>
</evidence>
<keyword evidence="7" id="KW-0862">Zinc</keyword>
<dbReference type="CDD" id="cd00326">
    <property type="entry name" value="alpha_CA"/>
    <property type="match status" value="1"/>
</dbReference>
<feature type="domain" description="Alpha-carbonic anhydrase" evidence="11">
    <location>
        <begin position="101"/>
        <end position="366"/>
    </location>
</feature>
<evidence type="ECO:0000313" key="13">
    <source>
        <dbReference type="Proteomes" id="UP000663828"/>
    </source>
</evidence>
<evidence type="ECO:0000313" key="12">
    <source>
        <dbReference type="EMBL" id="CAF1109749.1"/>
    </source>
</evidence>
<dbReference type="EMBL" id="CAJNOR010001264">
    <property type="protein sequence ID" value="CAF1109749.1"/>
    <property type="molecule type" value="Genomic_DNA"/>
</dbReference>
<evidence type="ECO:0000259" key="11">
    <source>
        <dbReference type="PROSITE" id="PS51144"/>
    </source>
</evidence>
<evidence type="ECO:0000256" key="3">
    <source>
        <dbReference type="ARBA" id="ARBA00010718"/>
    </source>
</evidence>
<evidence type="ECO:0000256" key="9">
    <source>
        <dbReference type="ARBA" id="ARBA00048348"/>
    </source>
</evidence>
<name>A0A814PRF2_ADIRI</name>
<dbReference type="PROSITE" id="PS51144">
    <property type="entry name" value="ALPHA_CA_2"/>
    <property type="match status" value="1"/>
</dbReference>
<dbReference type="Gene3D" id="3.10.200.10">
    <property type="entry name" value="Alpha carbonic anhydrase"/>
    <property type="match status" value="1"/>
</dbReference>
<dbReference type="GO" id="GO:0004089">
    <property type="term" value="F:carbonate dehydratase activity"/>
    <property type="evidence" value="ECO:0007669"/>
    <property type="project" value="UniProtKB-EC"/>
</dbReference>
<dbReference type="GO" id="GO:0008270">
    <property type="term" value="F:zinc ion binding"/>
    <property type="evidence" value="ECO:0007669"/>
    <property type="project" value="InterPro"/>
</dbReference>
<keyword evidence="6" id="KW-0479">Metal-binding</keyword>
<dbReference type="SUPFAM" id="SSF51069">
    <property type="entry name" value="Carbonic anhydrase"/>
    <property type="match status" value="1"/>
</dbReference>
<protein>
    <recommendedName>
        <fullName evidence="4">carbonic anhydrase</fullName>
        <ecNumber evidence="4">4.2.1.1</ecNumber>
    </recommendedName>
</protein>
<dbReference type="Proteomes" id="UP000663828">
    <property type="component" value="Unassembled WGS sequence"/>
</dbReference>
<dbReference type="SMART" id="SM01057">
    <property type="entry name" value="Carb_anhydrase"/>
    <property type="match status" value="1"/>
</dbReference>
<evidence type="ECO:0000256" key="7">
    <source>
        <dbReference type="ARBA" id="ARBA00022833"/>
    </source>
</evidence>
<keyword evidence="8" id="KW-0456">Lyase</keyword>
<feature type="region of interest" description="Disordered" evidence="10">
    <location>
        <begin position="67"/>
        <end position="93"/>
    </location>
</feature>
<evidence type="ECO:0000256" key="5">
    <source>
        <dbReference type="ARBA" id="ARBA00022530"/>
    </source>
</evidence>
<dbReference type="EC" id="4.2.1.1" evidence="4"/>
<evidence type="ECO:0000256" key="4">
    <source>
        <dbReference type="ARBA" id="ARBA00012925"/>
    </source>
</evidence>
<evidence type="ECO:0000256" key="2">
    <source>
        <dbReference type="ARBA" id="ARBA00004498"/>
    </source>
</evidence>
<reference evidence="12" key="1">
    <citation type="submission" date="2021-02" db="EMBL/GenBank/DDBJ databases">
        <authorList>
            <person name="Nowell W R."/>
        </authorList>
    </citation>
    <scope>NUCLEOTIDE SEQUENCE</scope>
</reference>
<comment type="cofactor">
    <cofactor evidence="1">
        <name>Zn(2+)</name>
        <dbReference type="ChEBI" id="CHEBI:29105"/>
    </cofactor>
</comment>
<sequence>MASTISEDVQSVVVGSGTDRVAINLGQASTDQAQSLLLTSILIEMGDIEIRIRRSVQTADAYLKKENNLSPSVHPPKVTYQYGEEGNKSDKEEKVKTTQPVRWDYSVSRGPHMWSRLFPEIACKKFQSPIRIYTDQCEFDPTLAQRPLVFTAGENCCQTLENTGSSFQVTGSGYSVITGGPVYDQYQFLQFHAHWGSNDLEGAEHVIDGIRLPGELHIVTWNTSKYRTPQDAALSEQFDGLMVFGILLKVASSDNQEFGKLIDLFSNISYNGEKIDLDYEKVSLSSFLPNDMQNYFTYNGSLTTPMCSESVRWIVFREKMGLSRRQFEQLRQLKSSCRGDHTTSGYIMQNFRPVMPLNGRVVYRSFS</sequence>
<comment type="similarity">
    <text evidence="3">Belongs to the alpha-carbonic anhydrase family.</text>
</comment>
<evidence type="ECO:0000256" key="8">
    <source>
        <dbReference type="ARBA" id="ARBA00023239"/>
    </source>
</evidence>
<gene>
    <name evidence="12" type="ORF">XAT740_LOCUS18801</name>
</gene>
<dbReference type="InterPro" id="IPR001148">
    <property type="entry name" value="CA_dom"/>
</dbReference>
<dbReference type="GO" id="GO:0005737">
    <property type="term" value="C:cytoplasm"/>
    <property type="evidence" value="ECO:0007669"/>
    <property type="project" value="TreeGrafter"/>
</dbReference>
<keyword evidence="5" id="KW-0964">Secreted</keyword>
<dbReference type="PANTHER" id="PTHR18952:SF141">
    <property type="entry name" value="CARBONIC ANHYDRASE"/>
    <property type="match status" value="1"/>
</dbReference>
<accession>A0A814PRF2</accession>
<keyword evidence="13" id="KW-1185">Reference proteome</keyword>
<organism evidence="12 13">
    <name type="scientific">Adineta ricciae</name>
    <name type="common">Rotifer</name>
    <dbReference type="NCBI Taxonomy" id="249248"/>
    <lineage>
        <taxon>Eukaryota</taxon>
        <taxon>Metazoa</taxon>
        <taxon>Spiralia</taxon>
        <taxon>Gnathifera</taxon>
        <taxon>Rotifera</taxon>
        <taxon>Eurotatoria</taxon>
        <taxon>Bdelloidea</taxon>
        <taxon>Adinetida</taxon>
        <taxon>Adinetidae</taxon>
        <taxon>Adineta</taxon>
    </lineage>
</organism>
<dbReference type="AlphaFoldDB" id="A0A814PRF2"/>
<dbReference type="PANTHER" id="PTHR18952">
    <property type="entry name" value="CARBONIC ANHYDRASE"/>
    <property type="match status" value="1"/>
</dbReference>
<proteinExistence type="inferred from homology"/>
<dbReference type="Pfam" id="PF00194">
    <property type="entry name" value="Carb_anhydrase"/>
    <property type="match status" value="1"/>
</dbReference>
<keyword evidence="5" id="KW-0272">Extracellular matrix</keyword>
<comment type="subcellular location">
    <subcellularLocation>
        <location evidence="2">Secreted</location>
        <location evidence="2">Extracellular space</location>
        <location evidence="2">Extracellular matrix</location>
    </subcellularLocation>
</comment>
<dbReference type="InterPro" id="IPR023561">
    <property type="entry name" value="Carbonic_anhydrase_a-class"/>
</dbReference>
<comment type="catalytic activity">
    <reaction evidence="9">
        <text>hydrogencarbonate + H(+) = CO2 + H2O</text>
        <dbReference type="Rhea" id="RHEA:10748"/>
        <dbReference type="ChEBI" id="CHEBI:15377"/>
        <dbReference type="ChEBI" id="CHEBI:15378"/>
        <dbReference type="ChEBI" id="CHEBI:16526"/>
        <dbReference type="ChEBI" id="CHEBI:17544"/>
        <dbReference type="EC" id="4.2.1.1"/>
    </reaction>
</comment>
<dbReference type="InterPro" id="IPR036398">
    <property type="entry name" value="CA_dom_sf"/>
</dbReference>